<evidence type="ECO:0000256" key="6">
    <source>
        <dbReference type="ARBA" id="ARBA00023004"/>
    </source>
</evidence>
<dbReference type="InterPro" id="IPR045054">
    <property type="entry name" value="P4HA-like"/>
</dbReference>
<dbReference type="InterPro" id="IPR006620">
    <property type="entry name" value="Pro_4_hyd_alph"/>
</dbReference>
<dbReference type="PROSITE" id="PS51471">
    <property type="entry name" value="FE2OG_OXY"/>
    <property type="match status" value="1"/>
</dbReference>
<organism evidence="8">
    <name type="scientific">Rheinheimera sp. BAL341</name>
    <dbReference type="NCBI Taxonomy" id="1708203"/>
    <lineage>
        <taxon>Bacteria</taxon>
        <taxon>Pseudomonadati</taxon>
        <taxon>Pseudomonadota</taxon>
        <taxon>Gammaproteobacteria</taxon>
        <taxon>Chromatiales</taxon>
        <taxon>Chromatiaceae</taxon>
        <taxon>Rheinheimera</taxon>
    </lineage>
</organism>
<name>A0A486XPG3_9GAMM</name>
<accession>A0A486XPG3</accession>
<dbReference type="EC" id="1.14.11.2" evidence="8"/>
<evidence type="ECO:0000259" key="7">
    <source>
        <dbReference type="PROSITE" id="PS51471"/>
    </source>
</evidence>
<dbReference type="GO" id="GO:0004656">
    <property type="term" value="F:procollagen-proline 4-dioxygenase activity"/>
    <property type="evidence" value="ECO:0007669"/>
    <property type="project" value="UniProtKB-EC"/>
</dbReference>
<protein>
    <submittedName>
        <fullName evidence="8">Similar to eukaryotic Peptidyl prolyl 4-hydroxylase, alpha subunit</fullName>
        <ecNumber evidence="8">1.14.11.2</ecNumber>
    </submittedName>
</protein>
<keyword evidence="2" id="KW-0479">Metal-binding</keyword>
<dbReference type="InterPro" id="IPR005123">
    <property type="entry name" value="Oxoglu/Fe-dep_dioxygenase_dom"/>
</dbReference>
<dbReference type="PANTHER" id="PTHR10869">
    <property type="entry name" value="PROLYL 4-HYDROXYLASE ALPHA SUBUNIT"/>
    <property type="match status" value="1"/>
</dbReference>
<keyword evidence="4" id="KW-0223">Dioxygenase</keyword>
<evidence type="ECO:0000256" key="4">
    <source>
        <dbReference type="ARBA" id="ARBA00022964"/>
    </source>
</evidence>
<dbReference type="Pfam" id="PF13640">
    <property type="entry name" value="2OG-FeII_Oxy_3"/>
    <property type="match status" value="1"/>
</dbReference>
<keyword evidence="6" id="KW-0408">Iron</keyword>
<reference evidence="8" key="1">
    <citation type="submission" date="2019-04" db="EMBL/GenBank/DDBJ databases">
        <authorList>
            <person name="Brambilla D."/>
        </authorList>
    </citation>
    <scope>NUCLEOTIDE SEQUENCE</scope>
    <source>
        <strain evidence="8">BAL1</strain>
    </source>
</reference>
<feature type="domain" description="Fe2OG dioxygenase" evidence="7">
    <location>
        <begin position="261"/>
        <end position="370"/>
    </location>
</feature>
<dbReference type="PANTHER" id="PTHR10869:SF246">
    <property type="entry name" value="TRANSMEMBRANE PROLYL 4-HYDROXYLASE"/>
    <property type="match status" value="1"/>
</dbReference>
<dbReference type="Gene3D" id="2.60.120.620">
    <property type="entry name" value="q2cbj1_9rhob like domain"/>
    <property type="match status" value="1"/>
</dbReference>
<gene>
    <name evidence="8" type="ORF">BAL341_1723</name>
</gene>
<dbReference type="GO" id="GO:0005506">
    <property type="term" value="F:iron ion binding"/>
    <property type="evidence" value="ECO:0007669"/>
    <property type="project" value="InterPro"/>
</dbReference>
<keyword evidence="5 8" id="KW-0560">Oxidoreductase</keyword>
<evidence type="ECO:0000256" key="5">
    <source>
        <dbReference type="ARBA" id="ARBA00023002"/>
    </source>
</evidence>
<proteinExistence type="predicted"/>
<dbReference type="AlphaFoldDB" id="A0A486XPG3"/>
<dbReference type="SMART" id="SM00702">
    <property type="entry name" value="P4Hc"/>
    <property type="match status" value="1"/>
</dbReference>
<evidence type="ECO:0000256" key="1">
    <source>
        <dbReference type="ARBA" id="ARBA00001961"/>
    </source>
</evidence>
<evidence type="ECO:0000313" key="8">
    <source>
        <dbReference type="EMBL" id="VHO04084.1"/>
    </source>
</evidence>
<keyword evidence="3" id="KW-0847">Vitamin C</keyword>
<comment type="cofactor">
    <cofactor evidence="1">
        <name>L-ascorbate</name>
        <dbReference type="ChEBI" id="CHEBI:38290"/>
    </cofactor>
</comment>
<dbReference type="InterPro" id="IPR044862">
    <property type="entry name" value="Pro_4_hyd_alph_FE2OG_OXY"/>
</dbReference>
<sequence length="381" mass="41829">MNTQDLIRQALVCFNQNQRAQGKALMLSAAQAGSVAAVLYYADLLFKEDKAAAYSYLAEQWQQGIAGTLHRRALLRCFFDTDGSHSAAELFDDLHQEAVNGDLQSVIALLSVLGDNTNSEFYRILLQQFSPQLSGQLLAGQNATGELMQQPLPSLPDLEALRQSFASGLQQWQLFHCTDLNTEIGLVCATAALTELECNYMMLRFGTLLQPSLIVDPHTGAATQNPYRTGSMVAIGPEYLDWVTLAIEYKMSFFAGFARQQGEVMNLIHYDKQQRYLPHFDAIVGDSASLAAQLPNGGQRQLTVLAYLNTVTAGGETSFPKLGIKVQARAGDLLMFRNIDAAGKVLQASYHAGEPVLAGDKWLLSKWVRQGVTDYGTLTYS</sequence>
<evidence type="ECO:0000256" key="3">
    <source>
        <dbReference type="ARBA" id="ARBA00022896"/>
    </source>
</evidence>
<evidence type="ECO:0000256" key="2">
    <source>
        <dbReference type="ARBA" id="ARBA00022723"/>
    </source>
</evidence>
<dbReference type="EMBL" id="CAAJGR010000091">
    <property type="protein sequence ID" value="VHO04084.1"/>
    <property type="molecule type" value="Genomic_DNA"/>
</dbReference>
<dbReference type="GO" id="GO:0031418">
    <property type="term" value="F:L-ascorbic acid binding"/>
    <property type="evidence" value="ECO:0007669"/>
    <property type="project" value="UniProtKB-KW"/>
</dbReference>